<dbReference type="OrthoDB" id="3941538at2759"/>
<dbReference type="PANTHER" id="PTHR44154:SF1">
    <property type="entry name" value="QUINONE OXIDOREDUCTASE"/>
    <property type="match status" value="1"/>
</dbReference>
<dbReference type="Pfam" id="PF13602">
    <property type="entry name" value="ADH_zinc_N_2"/>
    <property type="match status" value="1"/>
</dbReference>
<sequence length="110" mass="12258">MAAHHNLKHDLDLLARKGKVAIVGSRGEIKIDPRAFMMKETSVFGLALANSTPDDWDEASSHIYELLSSSKFRPTIERVYPLDEISTAHKDVMSPRGTRGKLIVSINDKL</sequence>
<organism evidence="2 3">
    <name type="scientific">Teladorsagia circumcincta</name>
    <name type="common">Brown stomach worm</name>
    <name type="synonym">Ostertagia circumcincta</name>
    <dbReference type="NCBI Taxonomy" id="45464"/>
    <lineage>
        <taxon>Eukaryota</taxon>
        <taxon>Metazoa</taxon>
        <taxon>Ecdysozoa</taxon>
        <taxon>Nematoda</taxon>
        <taxon>Chromadorea</taxon>
        <taxon>Rhabditida</taxon>
        <taxon>Rhabditina</taxon>
        <taxon>Rhabditomorpha</taxon>
        <taxon>Strongyloidea</taxon>
        <taxon>Trichostrongylidae</taxon>
        <taxon>Teladorsagia</taxon>
    </lineage>
</organism>
<evidence type="ECO:0000256" key="1">
    <source>
        <dbReference type="ARBA" id="ARBA00022857"/>
    </source>
</evidence>
<dbReference type="GO" id="GO:0070402">
    <property type="term" value="F:NADPH binding"/>
    <property type="evidence" value="ECO:0007669"/>
    <property type="project" value="TreeGrafter"/>
</dbReference>
<evidence type="ECO:0000313" key="3">
    <source>
        <dbReference type="Proteomes" id="UP000230423"/>
    </source>
</evidence>
<proteinExistence type="predicted"/>
<keyword evidence="3" id="KW-1185">Reference proteome</keyword>
<dbReference type="GO" id="GO:0003730">
    <property type="term" value="F:mRNA 3'-UTR binding"/>
    <property type="evidence" value="ECO:0007669"/>
    <property type="project" value="TreeGrafter"/>
</dbReference>
<keyword evidence="1" id="KW-0521">NADP</keyword>
<name>A0A2G9TJH4_TELCI</name>
<dbReference type="EMBL" id="KZ365278">
    <property type="protein sequence ID" value="PIO57490.1"/>
    <property type="molecule type" value="Genomic_DNA"/>
</dbReference>
<dbReference type="Gene3D" id="3.90.180.10">
    <property type="entry name" value="Medium-chain alcohol dehydrogenases, catalytic domain"/>
    <property type="match status" value="1"/>
</dbReference>
<evidence type="ECO:0000313" key="2">
    <source>
        <dbReference type="EMBL" id="PIO57490.1"/>
    </source>
</evidence>
<reference evidence="2 3" key="1">
    <citation type="submission" date="2015-09" db="EMBL/GenBank/DDBJ databases">
        <title>Draft genome of the parasitic nematode Teladorsagia circumcincta isolate WARC Sus (inbred).</title>
        <authorList>
            <person name="Mitreva M."/>
        </authorList>
    </citation>
    <scope>NUCLEOTIDE SEQUENCE [LARGE SCALE GENOMIC DNA]</scope>
    <source>
        <strain evidence="2 3">S</strain>
    </source>
</reference>
<dbReference type="PANTHER" id="PTHR44154">
    <property type="entry name" value="QUINONE OXIDOREDUCTASE"/>
    <property type="match status" value="1"/>
</dbReference>
<dbReference type="AlphaFoldDB" id="A0A2G9TJH4"/>
<accession>A0A2G9TJH4</accession>
<dbReference type="Proteomes" id="UP000230423">
    <property type="component" value="Unassembled WGS sequence"/>
</dbReference>
<evidence type="ECO:0008006" key="4">
    <source>
        <dbReference type="Google" id="ProtNLM"/>
    </source>
</evidence>
<protein>
    <recommendedName>
        <fullName evidence="4">Alcohol dehydrogenase-like C-terminal domain-containing protein</fullName>
    </recommendedName>
</protein>
<dbReference type="GO" id="GO:0003960">
    <property type="term" value="F:quinone reductase (NADPH) activity"/>
    <property type="evidence" value="ECO:0007669"/>
    <property type="project" value="TreeGrafter"/>
</dbReference>
<gene>
    <name evidence="2" type="ORF">TELCIR_21096</name>
</gene>
<dbReference type="GO" id="GO:0005829">
    <property type="term" value="C:cytosol"/>
    <property type="evidence" value="ECO:0007669"/>
    <property type="project" value="TreeGrafter"/>
</dbReference>
<dbReference type="InterPro" id="IPR051603">
    <property type="entry name" value="Zinc-ADH_QOR/CCCR"/>
</dbReference>